<reference evidence="7 8" key="1">
    <citation type="journal article" date="2010" name="BMC Genomics">
        <title>Unprecedented loss of ammonia assimilation capability in a urease-encoding bacterial mutualist.</title>
        <authorList>
            <person name="Williams L.E."/>
            <person name="Wernegreen J.J."/>
        </authorList>
    </citation>
    <scope>NUCLEOTIDE SEQUENCE [LARGE SCALE GENOMIC DNA]</scope>
    <source>
        <strain evidence="7 8">BVAF</strain>
    </source>
</reference>
<evidence type="ECO:0000256" key="2">
    <source>
        <dbReference type="ARBA" id="ARBA00022692"/>
    </source>
</evidence>
<dbReference type="AlphaFoldDB" id="E8Q6C8"/>
<evidence type="ECO:0000256" key="3">
    <source>
        <dbReference type="ARBA" id="ARBA00022989"/>
    </source>
</evidence>
<keyword evidence="5" id="KW-0653">Protein transport</keyword>
<feature type="transmembrane region" description="Helical" evidence="5">
    <location>
        <begin position="13"/>
        <end position="38"/>
    </location>
</feature>
<dbReference type="GO" id="GO:0055085">
    <property type="term" value="P:transmembrane transport"/>
    <property type="evidence" value="ECO:0007669"/>
    <property type="project" value="InterPro"/>
</dbReference>
<evidence type="ECO:0000259" key="6">
    <source>
        <dbReference type="PROSITE" id="PS52015"/>
    </source>
</evidence>
<comment type="function">
    <text evidence="5">Interacts with outer membrane receptor proteins that carry out high-affinity binding and energy dependent uptake into the periplasmic space of specific substrates. It could act to transduce energy from the cytoplasmic membrane to specific energy-requiring processes in the outer membrane, resulting in the release into the periplasm of ligands bound by these outer membrane proteins.</text>
</comment>
<dbReference type="Proteomes" id="UP000007464">
    <property type="component" value="Chromosome"/>
</dbReference>
<sequence>MFNTISKVIFLKLITSVFFSIILSCSLHVFFIIILFMFHNIYYETGKHVTFCKKKYPYMITILSSSKDVKPSKMLPNHRKLLKSSKPLPVSSQRLESKVLSFLENQTPNNSENIMVNIKNNVYLDRKNDVEACDNNYGVKTTDIDNSTNNIIDNRVILSTSSDLFPILYVYPEYPQNAKSLKIEGHVTVMYNIDAKGKVRKIRILSATSPGVFEKNIKFAMARWVYKIQKPKKDLVLTFKFLLNSA</sequence>
<evidence type="ECO:0000313" key="7">
    <source>
        <dbReference type="EMBL" id="ADV33822.1"/>
    </source>
</evidence>
<dbReference type="NCBIfam" id="TIGR01352">
    <property type="entry name" value="tonB_Cterm"/>
    <property type="match status" value="1"/>
</dbReference>
<name>E8Q6C8_BLOVB</name>
<dbReference type="SUPFAM" id="SSF74653">
    <property type="entry name" value="TolA/TonB C-terminal domain"/>
    <property type="match status" value="1"/>
</dbReference>
<keyword evidence="5" id="KW-0813">Transport</keyword>
<accession>E8Q6C8</accession>
<keyword evidence="5" id="KW-1003">Cell membrane</keyword>
<keyword evidence="4 5" id="KW-0472">Membrane</keyword>
<dbReference type="InterPro" id="IPR006260">
    <property type="entry name" value="TonB/TolA_C"/>
</dbReference>
<comment type="subcellular location">
    <subcellularLocation>
        <location evidence="5">Cell inner membrane</location>
        <topology evidence="5">Single-pass membrane protein</topology>
        <orientation evidence="5">Periplasmic side</orientation>
    </subcellularLocation>
    <subcellularLocation>
        <location evidence="1">Membrane</location>
        <topology evidence="1">Single-pass membrane protein</topology>
    </subcellularLocation>
</comment>
<evidence type="ECO:0000313" key="8">
    <source>
        <dbReference type="Proteomes" id="UP000007464"/>
    </source>
</evidence>
<proteinExistence type="inferred from homology"/>
<keyword evidence="2 5" id="KW-0812">Transmembrane</keyword>
<feature type="domain" description="TonB C-terminal" evidence="6">
    <location>
        <begin position="159"/>
        <end position="246"/>
    </location>
</feature>
<protein>
    <recommendedName>
        <fullName evidence="5">Protein TonB</fullName>
    </recommendedName>
</protein>
<dbReference type="GO" id="GO:0005886">
    <property type="term" value="C:plasma membrane"/>
    <property type="evidence" value="ECO:0007669"/>
    <property type="project" value="UniProtKB-SubCell"/>
</dbReference>
<comment type="similarity">
    <text evidence="5">Belongs to the TonB family.</text>
</comment>
<evidence type="ECO:0000256" key="5">
    <source>
        <dbReference type="RuleBase" id="RU362123"/>
    </source>
</evidence>
<dbReference type="HOGENOM" id="CLU_1150208_0_0_6"/>
<keyword evidence="5" id="KW-0735">Signal-anchor</keyword>
<dbReference type="GO" id="GO:0030288">
    <property type="term" value="C:outer membrane-bounded periplasmic space"/>
    <property type="evidence" value="ECO:0007669"/>
    <property type="project" value="InterPro"/>
</dbReference>
<dbReference type="STRING" id="859654.BVAF_433"/>
<dbReference type="InterPro" id="IPR003538">
    <property type="entry name" value="TonB"/>
</dbReference>
<dbReference type="KEGG" id="bva:BVAF_433"/>
<dbReference type="Gene3D" id="3.30.2420.10">
    <property type="entry name" value="TonB"/>
    <property type="match status" value="1"/>
</dbReference>
<dbReference type="PRINTS" id="PR01374">
    <property type="entry name" value="TONBPROTEIN"/>
</dbReference>
<dbReference type="PROSITE" id="PS52015">
    <property type="entry name" value="TONB_CTD"/>
    <property type="match status" value="1"/>
</dbReference>
<dbReference type="PROSITE" id="PS51257">
    <property type="entry name" value="PROKAR_LIPOPROTEIN"/>
    <property type="match status" value="1"/>
</dbReference>
<dbReference type="Pfam" id="PF03544">
    <property type="entry name" value="TonB_C"/>
    <property type="match status" value="1"/>
</dbReference>
<keyword evidence="3 5" id="KW-1133">Transmembrane helix</keyword>
<evidence type="ECO:0000256" key="1">
    <source>
        <dbReference type="ARBA" id="ARBA00004167"/>
    </source>
</evidence>
<keyword evidence="8" id="KW-1185">Reference proteome</keyword>
<dbReference type="InterPro" id="IPR037682">
    <property type="entry name" value="TonB_C"/>
</dbReference>
<evidence type="ECO:0000256" key="4">
    <source>
        <dbReference type="ARBA" id="ARBA00023136"/>
    </source>
</evidence>
<keyword evidence="5" id="KW-0997">Cell inner membrane</keyword>
<dbReference type="GO" id="GO:0015031">
    <property type="term" value="P:protein transport"/>
    <property type="evidence" value="ECO:0007669"/>
    <property type="project" value="UniProtKB-UniRule"/>
</dbReference>
<dbReference type="GO" id="GO:0015891">
    <property type="term" value="P:siderophore transport"/>
    <property type="evidence" value="ECO:0007669"/>
    <property type="project" value="InterPro"/>
</dbReference>
<gene>
    <name evidence="7" type="primary">tonB</name>
    <name evidence="7" type="ordered locus">BVAF_433</name>
</gene>
<dbReference type="GO" id="GO:0031992">
    <property type="term" value="F:energy transducer activity"/>
    <property type="evidence" value="ECO:0007669"/>
    <property type="project" value="InterPro"/>
</dbReference>
<dbReference type="EMBL" id="CP002189">
    <property type="protein sequence ID" value="ADV33822.1"/>
    <property type="molecule type" value="Genomic_DNA"/>
</dbReference>
<organism evidence="7 8">
    <name type="scientific">Blochmanniella vafra (strain BVAF)</name>
    <dbReference type="NCBI Taxonomy" id="859654"/>
    <lineage>
        <taxon>Bacteria</taxon>
        <taxon>Pseudomonadati</taxon>
        <taxon>Pseudomonadota</taxon>
        <taxon>Gammaproteobacteria</taxon>
        <taxon>Enterobacterales</taxon>
        <taxon>Enterobacteriaceae</taxon>
        <taxon>ant endosymbionts</taxon>
        <taxon>Candidatus Blochmanniella</taxon>
    </lineage>
</organism>